<dbReference type="EMBL" id="CH476639">
    <property type="protein sequence ID" value="EDN95863.1"/>
    <property type="molecule type" value="Genomic_DNA"/>
</dbReference>
<evidence type="ECO:0000313" key="2">
    <source>
        <dbReference type="Proteomes" id="UP000001312"/>
    </source>
</evidence>
<evidence type="ECO:0000313" key="1">
    <source>
        <dbReference type="EMBL" id="EDN95863.1"/>
    </source>
</evidence>
<accession>A7F2C1</accession>
<proteinExistence type="predicted"/>
<sequence>MSESVVHNEKTFRFKQKDTNRSVTDQVEIWDVEKAGDQKSVFSILGYYDYDFGKYSKDSRSHVCA</sequence>
<dbReference type="RefSeq" id="XP_001587039.1">
    <property type="nucleotide sequence ID" value="XM_001586989.1"/>
</dbReference>
<organism evidence="1 2">
    <name type="scientific">Sclerotinia sclerotiorum (strain ATCC 18683 / 1980 / Ss-1)</name>
    <name type="common">White mold</name>
    <name type="synonym">Whetzelinia sclerotiorum</name>
    <dbReference type="NCBI Taxonomy" id="665079"/>
    <lineage>
        <taxon>Eukaryota</taxon>
        <taxon>Fungi</taxon>
        <taxon>Dikarya</taxon>
        <taxon>Ascomycota</taxon>
        <taxon>Pezizomycotina</taxon>
        <taxon>Leotiomycetes</taxon>
        <taxon>Helotiales</taxon>
        <taxon>Sclerotiniaceae</taxon>
        <taxon>Sclerotinia</taxon>
    </lineage>
</organism>
<reference evidence="2" key="1">
    <citation type="journal article" date="2011" name="PLoS Genet.">
        <title>Genomic analysis of the necrotrophic fungal pathogens Sclerotinia sclerotiorum and Botrytis cinerea.</title>
        <authorList>
            <person name="Amselem J."/>
            <person name="Cuomo C.A."/>
            <person name="van Kan J.A."/>
            <person name="Viaud M."/>
            <person name="Benito E.P."/>
            <person name="Couloux A."/>
            <person name="Coutinho P.M."/>
            <person name="de Vries R.P."/>
            <person name="Dyer P.S."/>
            <person name="Fillinger S."/>
            <person name="Fournier E."/>
            <person name="Gout L."/>
            <person name="Hahn M."/>
            <person name="Kohn L."/>
            <person name="Lapalu N."/>
            <person name="Plummer K.M."/>
            <person name="Pradier J.M."/>
            <person name="Quevillon E."/>
            <person name="Sharon A."/>
            <person name="Simon A."/>
            <person name="ten Have A."/>
            <person name="Tudzynski B."/>
            <person name="Tudzynski P."/>
            <person name="Wincker P."/>
            <person name="Andrew M."/>
            <person name="Anthouard V."/>
            <person name="Beever R.E."/>
            <person name="Beffa R."/>
            <person name="Benoit I."/>
            <person name="Bouzid O."/>
            <person name="Brault B."/>
            <person name="Chen Z."/>
            <person name="Choquer M."/>
            <person name="Collemare J."/>
            <person name="Cotton P."/>
            <person name="Danchin E.G."/>
            <person name="Da Silva C."/>
            <person name="Gautier A."/>
            <person name="Giraud C."/>
            <person name="Giraud T."/>
            <person name="Gonzalez C."/>
            <person name="Grossetete S."/>
            <person name="Guldener U."/>
            <person name="Henrissat B."/>
            <person name="Howlett B.J."/>
            <person name="Kodira C."/>
            <person name="Kretschmer M."/>
            <person name="Lappartient A."/>
            <person name="Leroch M."/>
            <person name="Levis C."/>
            <person name="Mauceli E."/>
            <person name="Neuveglise C."/>
            <person name="Oeser B."/>
            <person name="Pearson M."/>
            <person name="Poulain J."/>
            <person name="Poussereau N."/>
            <person name="Quesneville H."/>
            <person name="Rascle C."/>
            <person name="Schumacher J."/>
            <person name="Segurens B."/>
            <person name="Sexton A."/>
            <person name="Silva E."/>
            <person name="Sirven C."/>
            <person name="Soanes D.M."/>
            <person name="Talbot N.J."/>
            <person name="Templeton M."/>
            <person name="Yandava C."/>
            <person name="Yarden O."/>
            <person name="Zeng Q."/>
            <person name="Rollins J.A."/>
            <person name="Lebrun M.H."/>
            <person name="Dickman M."/>
        </authorList>
    </citation>
    <scope>NUCLEOTIDE SEQUENCE [LARGE SCALE GENOMIC DNA]</scope>
    <source>
        <strain evidence="2">ATCC 18683 / 1980 / Ss-1</strain>
    </source>
</reference>
<dbReference type="InParanoid" id="A7F2C1"/>
<dbReference type="KEGG" id="ssl:SS1G_12068"/>
<gene>
    <name evidence="1" type="ORF">SS1G_12068</name>
</gene>
<dbReference type="GeneID" id="5483149"/>
<dbReference type="Proteomes" id="UP000001312">
    <property type="component" value="Unassembled WGS sequence"/>
</dbReference>
<name>A7F2C1_SCLS1</name>
<dbReference type="AlphaFoldDB" id="A7F2C1"/>
<dbReference type="HOGENOM" id="CLU_2851097_0_0_1"/>
<keyword evidence="2" id="KW-1185">Reference proteome</keyword>
<protein>
    <submittedName>
        <fullName evidence="1">Uncharacterized protein</fullName>
    </submittedName>
</protein>